<gene>
    <name evidence="2" type="ORF">FHX34_104983</name>
</gene>
<reference evidence="2 3" key="1">
    <citation type="submission" date="2019-06" db="EMBL/GenBank/DDBJ databases">
        <title>Sequencing the genomes of 1000 actinobacteria strains.</title>
        <authorList>
            <person name="Klenk H.-P."/>
        </authorList>
    </citation>
    <scope>NUCLEOTIDE SEQUENCE [LARGE SCALE GENOMIC DNA]</scope>
    <source>
        <strain evidence="2 3">DSM 43866</strain>
    </source>
</reference>
<dbReference type="EMBL" id="VIWY01000004">
    <property type="protein sequence ID" value="TWG14677.1"/>
    <property type="molecule type" value="Genomic_DNA"/>
</dbReference>
<organism evidence="2 3">
    <name type="scientific">Actinoplanes teichomyceticus</name>
    <dbReference type="NCBI Taxonomy" id="1867"/>
    <lineage>
        <taxon>Bacteria</taxon>
        <taxon>Bacillati</taxon>
        <taxon>Actinomycetota</taxon>
        <taxon>Actinomycetes</taxon>
        <taxon>Micromonosporales</taxon>
        <taxon>Micromonosporaceae</taxon>
        <taxon>Actinoplanes</taxon>
    </lineage>
</organism>
<protein>
    <submittedName>
        <fullName evidence="2">Phosphopantetheine binding protein</fullName>
    </submittedName>
</protein>
<dbReference type="Gene3D" id="1.10.1200.10">
    <property type="entry name" value="ACP-like"/>
    <property type="match status" value="1"/>
</dbReference>
<dbReference type="InterPro" id="IPR036736">
    <property type="entry name" value="ACP-like_sf"/>
</dbReference>
<dbReference type="Proteomes" id="UP000320239">
    <property type="component" value="Unassembled WGS sequence"/>
</dbReference>
<evidence type="ECO:0000313" key="3">
    <source>
        <dbReference type="Proteomes" id="UP000320239"/>
    </source>
</evidence>
<evidence type="ECO:0000259" key="1">
    <source>
        <dbReference type="Pfam" id="PF00550"/>
    </source>
</evidence>
<dbReference type="OrthoDB" id="3298475at2"/>
<proteinExistence type="predicted"/>
<accession>A0A561VSU3</accession>
<keyword evidence="3" id="KW-1185">Reference proteome</keyword>
<dbReference type="RefSeq" id="WP_122980607.1">
    <property type="nucleotide sequence ID" value="NZ_BOMX01000004.1"/>
</dbReference>
<dbReference type="AlphaFoldDB" id="A0A561VSU3"/>
<evidence type="ECO:0000313" key="2">
    <source>
        <dbReference type="EMBL" id="TWG14677.1"/>
    </source>
</evidence>
<dbReference type="SUPFAM" id="SSF47336">
    <property type="entry name" value="ACP-like"/>
    <property type="match status" value="1"/>
</dbReference>
<feature type="domain" description="Carrier" evidence="1">
    <location>
        <begin position="29"/>
        <end position="80"/>
    </location>
</feature>
<dbReference type="InterPro" id="IPR009081">
    <property type="entry name" value="PP-bd_ACP"/>
</dbReference>
<sequence>MKPSPADSLLVDALHWVQRHRVDRETADTPVTADTDLLALGVLDSLGFVQLMTFLAERSGRTVDLLDLDLDDLATLTTLCRVYATAEPADAR</sequence>
<name>A0A561VSU3_ACTTI</name>
<dbReference type="Pfam" id="PF00550">
    <property type="entry name" value="PP-binding"/>
    <property type="match status" value="1"/>
</dbReference>
<comment type="caution">
    <text evidence="2">The sequence shown here is derived from an EMBL/GenBank/DDBJ whole genome shotgun (WGS) entry which is preliminary data.</text>
</comment>